<dbReference type="HOGENOM" id="CLU_195329_0_0_5"/>
<dbReference type="AlphaFoldDB" id="Q1RGR0"/>
<evidence type="ECO:0008006" key="3">
    <source>
        <dbReference type="Google" id="ProtNLM"/>
    </source>
</evidence>
<dbReference type="EMBL" id="CP000087">
    <property type="protein sequence ID" value="ABE05454.1"/>
    <property type="molecule type" value="Genomic_DNA"/>
</dbReference>
<accession>Q1RGR0</accession>
<reference evidence="1 2" key="1">
    <citation type="journal article" date="2006" name="PLoS Genet.">
        <title>Genome sequence of Rickettsia bellii illuminates the role of amoebae in gene exchanges between intracellular pathogens.</title>
        <authorList>
            <person name="Ogata H."/>
            <person name="La Scola B."/>
            <person name="Audic S."/>
            <person name="Renesto P."/>
            <person name="Blanc G."/>
            <person name="Robert C."/>
            <person name="Fournier P.-E."/>
            <person name="Claverie J.-M."/>
            <person name="Raoult D."/>
        </authorList>
    </citation>
    <scope>NUCLEOTIDE SEQUENCE [LARGE SCALE GENOMIC DNA]</scope>
    <source>
        <strain evidence="1 2">RML369-C</strain>
    </source>
</reference>
<sequence length="81" mass="9635">MQGEYMQKKLTISIDEAVYRNLYSVIGEGKISKFIENIIKPYLINEQLKASYEEMAQDEKREKEANEWIEGLIQDDFNEKR</sequence>
<name>Q1RGR0_RICBR</name>
<proteinExistence type="predicted"/>
<protein>
    <recommendedName>
        <fullName evidence="3">Addiction module antitoxin</fullName>
    </recommendedName>
</protein>
<organism evidence="1 2">
    <name type="scientific">Rickettsia bellii (strain RML369-C)</name>
    <dbReference type="NCBI Taxonomy" id="336407"/>
    <lineage>
        <taxon>Bacteria</taxon>
        <taxon>Pseudomonadati</taxon>
        <taxon>Pseudomonadota</taxon>
        <taxon>Alphaproteobacteria</taxon>
        <taxon>Rickettsiales</taxon>
        <taxon>Rickettsiaceae</taxon>
        <taxon>Rickettsieae</taxon>
        <taxon>Rickettsia</taxon>
        <taxon>belli group</taxon>
    </lineage>
</organism>
<dbReference type="KEGG" id="rbe:RBE_1373"/>
<dbReference type="eggNOG" id="ENOG50334SJ">
    <property type="taxonomic scope" value="Bacteria"/>
</dbReference>
<dbReference type="Proteomes" id="UP000001951">
    <property type="component" value="Chromosome"/>
</dbReference>
<gene>
    <name evidence="1" type="ordered locus">RBE_1373</name>
</gene>
<evidence type="ECO:0000313" key="2">
    <source>
        <dbReference type="Proteomes" id="UP000001951"/>
    </source>
</evidence>
<dbReference type="OrthoDB" id="573771at2"/>
<evidence type="ECO:0000313" key="1">
    <source>
        <dbReference type="EMBL" id="ABE05454.1"/>
    </source>
</evidence>